<dbReference type="Gene3D" id="1.20.1250.20">
    <property type="entry name" value="MFS general substrate transporter like domains"/>
    <property type="match status" value="1"/>
</dbReference>
<evidence type="ECO:0000256" key="1">
    <source>
        <dbReference type="ARBA" id="ARBA00004141"/>
    </source>
</evidence>
<dbReference type="AlphaFoldDB" id="A0A6J0BIR9"/>
<name>A0A6J0BIR9_NEOLC</name>
<evidence type="ECO:0000256" key="3">
    <source>
        <dbReference type="ARBA" id="ARBA00022989"/>
    </source>
</evidence>
<dbReference type="InterPro" id="IPR020846">
    <property type="entry name" value="MFS_dom"/>
</dbReference>
<feature type="domain" description="Major facilitator superfamily (MFS) profile" evidence="6">
    <location>
        <begin position="103"/>
        <end position="544"/>
    </location>
</feature>
<dbReference type="PANTHER" id="PTHR24064">
    <property type="entry name" value="SOLUTE CARRIER FAMILY 22 MEMBER"/>
    <property type="match status" value="1"/>
</dbReference>
<dbReference type="KEGG" id="nlo:107220522"/>
<dbReference type="InParanoid" id="A0A6J0BIR9"/>
<proteinExistence type="predicted"/>
<evidence type="ECO:0000256" key="4">
    <source>
        <dbReference type="ARBA" id="ARBA00023136"/>
    </source>
</evidence>
<organism evidence="8">
    <name type="scientific">Neodiprion lecontei</name>
    <name type="common">Redheaded pine sawfly</name>
    <dbReference type="NCBI Taxonomy" id="441921"/>
    <lineage>
        <taxon>Eukaryota</taxon>
        <taxon>Metazoa</taxon>
        <taxon>Ecdysozoa</taxon>
        <taxon>Arthropoda</taxon>
        <taxon>Hexapoda</taxon>
        <taxon>Insecta</taxon>
        <taxon>Pterygota</taxon>
        <taxon>Neoptera</taxon>
        <taxon>Endopterygota</taxon>
        <taxon>Hymenoptera</taxon>
        <taxon>Tenthredinoidea</taxon>
        <taxon>Diprionidae</taxon>
        <taxon>Diprioninae</taxon>
        <taxon>Neodiprion</taxon>
    </lineage>
</organism>
<dbReference type="GO" id="GO:0016020">
    <property type="term" value="C:membrane"/>
    <property type="evidence" value="ECO:0007669"/>
    <property type="project" value="UniProtKB-SubCell"/>
</dbReference>
<keyword evidence="7" id="KW-1185">Reference proteome</keyword>
<feature type="transmembrane region" description="Helical" evidence="5">
    <location>
        <begin position="373"/>
        <end position="390"/>
    </location>
</feature>
<dbReference type="SUPFAM" id="SSF103473">
    <property type="entry name" value="MFS general substrate transporter"/>
    <property type="match status" value="1"/>
</dbReference>
<dbReference type="OrthoDB" id="2544694at2759"/>
<evidence type="ECO:0000256" key="2">
    <source>
        <dbReference type="ARBA" id="ARBA00022692"/>
    </source>
</evidence>
<keyword evidence="2 5" id="KW-0812">Transmembrane</keyword>
<dbReference type="RefSeq" id="XP_015514644.1">
    <property type="nucleotide sequence ID" value="XM_015659158.2"/>
</dbReference>
<dbReference type="InterPro" id="IPR005828">
    <property type="entry name" value="MFS_sugar_transport-like"/>
</dbReference>
<dbReference type="CDD" id="cd17317">
    <property type="entry name" value="MFS_SLC22"/>
    <property type="match status" value="1"/>
</dbReference>
<feature type="transmembrane region" description="Helical" evidence="5">
    <location>
        <begin position="273"/>
        <end position="291"/>
    </location>
</feature>
<protein>
    <submittedName>
        <fullName evidence="8">Organic cation transporter protein isoform X1</fullName>
    </submittedName>
</protein>
<feature type="transmembrane region" description="Helical" evidence="5">
    <location>
        <begin position="189"/>
        <end position="211"/>
    </location>
</feature>
<feature type="transmembrane region" description="Helical" evidence="5">
    <location>
        <begin position="431"/>
        <end position="450"/>
    </location>
</feature>
<feature type="transmembrane region" description="Helical" evidence="5">
    <location>
        <begin position="402"/>
        <end position="424"/>
    </location>
</feature>
<dbReference type="InterPro" id="IPR036259">
    <property type="entry name" value="MFS_trans_sf"/>
</dbReference>
<dbReference type="Proteomes" id="UP000829291">
    <property type="component" value="Chromosome 1"/>
</dbReference>
<dbReference type="GO" id="GO:0022857">
    <property type="term" value="F:transmembrane transporter activity"/>
    <property type="evidence" value="ECO:0007669"/>
    <property type="project" value="InterPro"/>
</dbReference>
<feature type="transmembrane region" description="Helical" evidence="5">
    <location>
        <begin position="489"/>
        <end position="506"/>
    </location>
</feature>
<feature type="transmembrane region" description="Helical" evidence="5">
    <location>
        <begin position="518"/>
        <end position="539"/>
    </location>
</feature>
<accession>A0A6J0BIR9</accession>
<evidence type="ECO:0000256" key="5">
    <source>
        <dbReference type="SAM" id="Phobius"/>
    </source>
</evidence>
<evidence type="ECO:0000313" key="8">
    <source>
        <dbReference type="RefSeq" id="XP_015514644.1"/>
    </source>
</evidence>
<reference evidence="8" key="1">
    <citation type="submission" date="2025-08" db="UniProtKB">
        <authorList>
            <consortium name="RefSeq"/>
        </authorList>
    </citation>
    <scope>IDENTIFICATION</scope>
    <source>
        <tissue evidence="8">Thorax and Abdomen</tissue>
    </source>
</reference>
<keyword evidence="3 5" id="KW-1133">Transmembrane helix</keyword>
<keyword evidence="4 5" id="KW-0472">Membrane</keyword>
<dbReference type="Pfam" id="PF00083">
    <property type="entry name" value="Sugar_tr"/>
    <property type="match status" value="1"/>
</dbReference>
<evidence type="ECO:0000313" key="7">
    <source>
        <dbReference type="Proteomes" id="UP000829291"/>
    </source>
</evidence>
<feature type="transmembrane region" description="Helical" evidence="5">
    <location>
        <begin position="456"/>
        <end position="477"/>
    </location>
</feature>
<gene>
    <name evidence="8" type="primary">LOC107220522</name>
</gene>
<sequence>MSAASLIQDAMAEEEGGKKKIDEKDELEYALDKLGEGSKLLWLVFALTATPTLFNGLHATSYVFLAEVPTHWCAVPELSAANWTDSQIKNISSASSCSVYAYNYSYLAELGFEGALDYVSSNDNPGSESCTAISYADDIDGTSIVAEWDLVCDRTALRSSVQMALSLGKFLGASTFGIIADKFGRRTSYIAGALLLIVAGPFSAVAPWYWLFMVLRALIGVSNSAIYHSSFTILTEVAGPKHRAWMGIVYSMGYPFGMMILPGIAYLVHDWKLLQLAITVPAIVLLLHCWFMPESPRWLMSQNRRKEAQAIIESSYGPIYAANDNHALAADEKDDKNYAQRQDAKASNEQLSFSEKWKSLIELVRNVELRKRIFIAYFAWAATSLSYYAIALNVDNFSANRYLYAFLTGATEIPAYLVPLPLLAIMGRRPVTVLLFSISGVALLSILLIPQAETSAITAVALTGRLAVAAVFSVIILHTSELFPTVCRNSAVGTSSTMAHVGSIAAPYVVDLLGAEVWWGPSTLCGVLALIAGLLSLVLPETRGRPLTDTVDEELAEGRGIVSLKNCCSFR</sequence>
<dbReference type="PROSITE" id="PS50850">
    <property type="entry name" value="MFS"/>
    <property type="match status" value="1"/>
</dbReference>
<dbReference type="GeneID" id="107220522"/>
<feature type="transmembrane region" description="Helical" evidence="5">
    <location>
        <begin position="247"/>
        <end position="267"/>
    </location>
</feature>
<comment type="subcellular location">
    <subcellularLocation>
        <location evidence="1">Membrane</location>
        <topology evidence="1">Multi-pass membrane protein</topology>
    </subcellularLocation>
</comment>
<feature type="transmembrane region" description="Helical" evidence="5">
    <location>
        <begin position="217"/>
        <end position="235"/>
    </location>
</feature>
<evidence type="ECO:0000259" key="6">
    <source>
        <dbReference type="PROSITE" id="PS50850"/>
    </source>
</evidence>